<accession>A0AAV1YRY4</accession>
<reference evidence="1 2" key="1">
    <citation type="submission" date="2024-04" db="EMBL/GenBank/DDBJ databases">
        <authorList>
            <person name="Rising A."/>
            <person name="Reimegard J."/>
            <person name="Sonavane S."/>
            <person name="Akerstrom W."/>
            <person name="Nylinder S."/>
            <person name="Hedman E."/>
            <person name="Kallberg Y."/>
        </authorList>
    </citation>
    <scope>NUCLEOTIDE SEQUENCE [LARGE SCALE GENOMIC DNA]</scope>
</reference>
<organism evidence="1 2">
    <name type="scientific">Larinioides sclopetarius</name>
    <dbReference type="NCBI Taxonomy" id="280406"/>
    <lineage>
        <taxon>Eukaryota</taxon>
        <taxon>Metazoa</taxon>
        <taxon>Ecdysozoa</taxon>
        <taxon>Arthropoda</taxon>
        <taxon>Chelicerata</taxon>
        <taxon>Arachnida</taxon>
        <taxon>Araneae</taxon>
        <taxon>Araneomorphae</taxon>
        <taxon>Entelegynae</taxon>
        <taxon>Araneoidea</taxon>
        <taxon>Araneidae</taxon>
        <taxon>Larinioides</taxon>
    </lineage>
</organism>
<sequence>MKQQVSLFYDPISGLDGRDSFKLLTYQRHLYLQPTADVIFLQVRLSFISVLV</sequence>
<name>A0AAV1YRY4_9ARAC</name>
<proteinExistence type="predicted"/>
<evidence type="ECO:0000313" key="2">
    <source>
        <dbReference type="Proteomes" id="UP001497382"/>
    </source>
</evidence>
<keyword evidence="2" id="KW-1185">Reference proteome</keyword>
<dbReference type="EMBL" id="CAXIEN010000002">
    <property type="protein sequence ID" value="CAL1261441.1"/>
    <property type="molecule type" value="Genomic_DNA"/>
</dbReference>
<evidence type="ECO:0000313" key="1">
    <source>
        <dbReference type="EMBL" id="CAL1261441.1"/>
    </source>
</evidence>
<dbReference type="Proteomes" id="UP001497382">
    <property type="component" value="Unassembled WGS sequence"/>
</dbReference>
<dbReference type="AlphaFoldDB" id="A0AAV1YRY4"/>
<protein>
    <submittedName>
        <fullName evidence="1">Uncharacterized protein</fullName>
    </submittedName>
</protein>
<gene>
    <name evidence="1" type="ORF">LARSCL_LOCUS396</name>
</gene>
<comment type="caution">
    <text evidence="1">The sequence shown here is derived from an EMBL/GenBank/DDBJ whole genome shotgun (WGS) entry which is preliminary data.</text>
</comment>